<keyword evidence="1" id="KW-0812">Transmembrane</keyword>
<keyword evidence="3" id="KW-1185">Reference proteome</keyword>
<organism evidence="2 3">
    <name type="scientific">Acorus gramineus</name>
    <name type="common">Dwarf sweet flag</name>
    <dbReference type="NCBI Taxonomy" id="55184"/>
    <lineage>
        <taxon>Eukaryota</taxon>
        <taxon>Viridiplantae</taxon>
        <taxon>Streptophyta</taxon>
        <taxon>Embryophyta</taxon>
        <taxon>Tracheophyta</taxon>
        <taxon>Spermatophyta</taxon>
        <taxon>Magnoliopsida</taxon>
        <taxon>Liliopsida</taxon>
        <taxon>Acoraceae</taxon>
        <taxon>Acorus</taxon>
    </lineage>
</organism>
<sequence length="150" mass="18127">MDDETFKIILVVPGWVVVYLFWICVFLFSVLLFVVYNSVMKTERNIEDPKKVKEEDEEESVTCVTMNDEILLDIQKRRLLCSWWDEIDDDQRTWRYRSVFLVKDNVDQSQRKIKIYHKNQKLGRAFQEDLYYRLDVSLVRACSTVRLIFL</sequence>
<evidence type="ECO:0000313" key="2">
    <source>
        <dbReference type="EMBL" id="KAK1273032.1"/>
    </source>
</evidence>
<keyword evidence="1" id="KW-1133">Transmembrane helix</keyword>
<reference evidence="2" key="2">
    <citation type="submission" date="2023-06" db="EMBL/GenBank/DDBJ databases">
        <authorList>
            <person name="Ma L."/>
            <person name="Liu K.-W."/>
            <person name="Li Z."/>
            <person name="Hsiao Y.-Y."/>
            <person name="Qi Y."/>
            <person name="Fu T."/>
            <person name="Tang G."/>
            <person name="Zhang D."/>
            <person name="Sun W.-H."/>
            <person name="Liu D.-K."/>
            <person name="Li Y."/>
            <person name="Chen G.-Z."/>
            <person name="Liu X.-D."/>
            <person name="Liao X.-Y."/>
            <person name="Jiang Y.-T."/>
            <person name="Yu X."/>
            <person name="Hao Y."/>
            <person name="Huang J."/>
            <person name="Zhao X.-W."/>
            <person name="Ke S."/>
            <person name="Chen Y.-Y."/>
            <person name="Wu W.-L."/>
            <person name="Hsu J.-L."/>
            <person name="Lin Y.-F."/>
            <person name="Huang M.-D."/>
            <person name="Li C.-Y."/>
            <person name="Huang L."/>
            <person name="Wang Z.-W."/>
            <person name="Zhao X."/>
            <person name="Zhong W.-Y."/>
            <person name="Peng D.-H."/>
            <person name="Ahmad S."/>
            <person name="Lan S."/>
            <person name="Zhang J.-S."/>
            <person name="Tsai W.-C."/>
            <person name="Van De Peer Y."/>
            <person name="Liu Z.-J."/>
        </authorList>
    </citation>
    <scope>NUCLEOTIDE SEQUENCE</scope>
    <source>
        <strain evidence="2">SCP</strain>
        <tissue evidence="2">Leaves</tissue>
    </source>
</reference>
<accession>A0AAV9B9N5</accession>
<feature type="transmembrane region" description="Helical" evidence="1">
    <location>
        <begin position="12"/>
        <end position="36"/>
    </location>
</feature>
<name>A0AAV9B9N5_ACOGR</name>
<comment type="caution">
    <text evidence="2">The sequence shown here is derived from an EMBL/GenBank/DDBJ whole genome shotgun (WGS) entry which is preliminary data.</text>
</comment>
<protein>
    <submittedName>
        <fullName evidence="2">Uncharacterized protein</fullName>
    </submittedName>
</protein>
<dbReference type="EMBL" id="JAUJYN010000004">
    <property type="protein sequence ID" value="KAK1273032.1"/>
    <property type="molecule type" value="Genomic_DNA"/>
</dbReference>
<reference evidence="2" key="1">
    <citation type="journal article" date="2023" name="Nat. Commun.">
        <title>Diploid and tetraploid genomes of Acorus and the evolution of monocots.</title>
        <authorList>
            <person name="Ma L."/>
            <person name="Liu K.W."/>
            <person name="Li Z."/>
            <person name="Hsiao Y.Y."/>
            <person name="Qi Y."/>
            <person name="Fu T."/>
            <person name="Tang G.D."/>
            <person name="Zhang D."/>
            <person name="Sun W.H."/>
            <person name="Liu D.K."/>
            <person name="Li Y."/>
            <person name="Chen G.Z."/>
            <person name="Liu X.D."/>
            <person name="Liao X.Y."/>
            <person name="Jiang Y.T."/>
            <person name="Yu X."/>
            <person name="Hao Y."/>
            <person name="Huang J."/>
            <person name="Zhao X.W."/>
            <person name="Ke S."/>
            <person name="Chen Y.Y."/>
            <person name="Wu W.L."/>
            <person name="Hsu J.L."/>
            <person name="Lin Y.F."/>
            <person name="Huang M.D."/>
            <person name="Li C.Y."/>
            <person name="Huang L."/>
            <person name="Wang Z.W."/>
            <person name="Zhao X."/>
            <person name="Zhong W.Y."/>
            <person name="Peng D.H."/>
            <person name="Ahmad S."/>
            <person name="Lan S."/>
            <person name="Zhang J.S."/>
            <person name="Tsai W.C."/>
            <person name="Van de Peer Y."/>
            <person name="Liu Z.J."/>
        </authorList>
    </citation>
    <scope>NUCLEOTIDE SEQUENCE</scope>
    <source>
        <strain evidence="2">SCP</strain>
    </source>
</reference>
<keyword evidence="1" id="KW-0472">Membrane</keyword>
<gene>
    <name evidence="2" type="ORF">QJS04_geneDACA007930</name>
</gene>
<evidence type="ECO:0000313" key="3">
    <source>
        <dbReference type="Proteomes" id="UP001179952"/>
    </source>
</evidence>
<dbReference type="Proteomes" id="UP001179952">
    <property type="component" value="Unassembled WGS sequence"/>
</dbReference>
<proteinExistence type="predicted"/>
<dbReference type="AlphaFoldDB" id="A0AAV9B9N5"/>
<evidence type="ECO:0000256" key="1">
    <source>
        <dbReference type="SAM" id="Phobius"/>
    </source>
</evidence>